<feature type="site" description="Cleavage (non-hydrolytic); by autocatalysis" evidence="11">
    <location>
        <begin position="185"/>
        <end position="186"/>
    </location>
</feature>
<dbReference type="PANTHER" id="PTHR35809:SF1">
    <property type="entry name" value="ARCHAETIDYLSERINE DECARBOXYLASE PROENZYME-RELATED"/>
    <property type="match status" value="1"/>
</dbReference>
<protein>
    <recommendedName>
        <fullName evidence="11">Phosphatidylserine decarboxylase proenzyme</fullName>
        <ecNumber evidence="11">4.1.1.65</ecNumber>
    </recommendedName>
    <component>
        <recommendedName>
            <fullName evidence="11">Phosphatidylserine decarboxylase alpha chain</fullName>
        </recommendedName>
    </component>
    <component>
        <recommendedName>
            <fullName evidence="11">Phosphatidylserine decarboxylase beta chain</fullName>
        </recommendedName>
    </component>
</protein>
<keyword evidence="8 11" id="KW-0456">Lyase</keyword>
<keyword evidence="2 11" id="KW-0444">Lipid biosynthesis</keyword>
<dbReference type="EMBL" id="JACRDE010000058">
    <property type="protein sequence ID" value="MBI5248283.1"/>
    <property type="molecule type" value="Genomic_DNA"/>
</dbReference>
<comment type="cofactor">
    <cofactor evidence="11">
        <name>pyruvate</name>
        <dbReference type="ChEBI" id="CHEBI:15361"/>
    </cofactor>
    <text evidence="11">Binds 1 pyruvoyl group covalently per subunit.</text>
</comment>
<feature type="chain" id="PRO_5039767836" description="Phosphatidylserine decarboxylase alpha chain" evidence="11">
    <location>
        <begin position="186"/>
        <end position="217"/>
    </location>
</feature>
<feature type="modified residue" description="Pyruvic acid (Ser); by autocatalysis" evidence="11">
    <location>
        <position position="186"/>
    </location>
</feature>
<dbReference type="Proteomes" id="UP000807825">
    <property type="component" value="Unassembled WGS sequence"/>
</dbReference>
<dbReference type="Pfam" id="PF02666">
    <property type="entry name" value="PS_Dcarbxylase"/>
    <property type="match status" value="1"/>
</dbReference>
<keyword evidence="12" id="KW-0812">Transmembrane</keyword>
<keyword evidence="12" id="KW-1133">Transmembrane helix</keyword>
<dbReference type="GO" id="GO:0004609">
    <property type="term" value="F:phosphatidylserine decarboxylase activity"/>
    <property type="evidence" value="ECO:0007669"/>
    <property type="project" value="UniProtKB-UniRule"/>
</dbReference>
<evidence type="ECO:0000256" key="2">
    <source>
        <dbReference type="ARBA" id="ARBA00022516"/>
    </source>
</evidence>
<dbReference type="GO" id="GO:0006646">
    <property type="term" value="P:phosphatidylethanolamine biosynthetic process"/>
    <property type="evidence" value="ECO:0007669"/>
    <property type="project" value="UniProtKB-UniRule"/>
</dbReference>
<keyword evidence="9 11" id="KW-1208">Phospholipid metabolism</keyword>
<evidence type="ECO:0000256" key="9">
    <source>
        <dbReference type="ARBA" id="ARBA00023264"/>
    </source>
</evidence>
<evidence type="ECO:0000256" key="10">
    <source>
        <dbReference type="ARBA" id="ARBA00023317"/>
    </source>
</evidence>
<evidence type="ECO:0000256" key="1">
    <source>
        <dbReference type="ARBA" id="ARBA00022475"/>
    </source>
</evidence>
<dbReference type="HAMAP" id="MF_00664">
    <property type="entry name" value="PS_decarb_PSD_A"/>
    <property type="match status" value="1"/>
</dbReference>
<dbReference type="PROSITE" id="PS51257">
    <property type="entry name" value="PROKAR_LIPOPROTEIN"/>
    <property type="match status" value="1"/>
</dbReference>
<keyword evidence="7 11" id="KW-0594">Phospholipid biosynthesis</keyword>
<name>A0A9D6V042_9BACT</name>
<dbReference type="PANTHER" id="PTHR35809">
    <property type="entry name" value="ARCHAETIDYLSERINE DECARBOXYLASE PROENZYME-RELATED"/>
    <property type="match status" value="1"/>
</dbReference>
<evidence type="ECO:0000256" key="3">
    <source>
        <dbReference type="ARBA" id="ARBA00022793"/>
    </source>
</evidence>
<accession>A0A9D6V042</accession>
<dbReference type="NCBIfam" id="NF003678">
    <property type="entry name" value="PRK05305.1-2"/>
    <property type="match status" value="1"/>
</dbReference>
<keyword evidence="4 11" id="KW-0443">Lipid metabolism</keyword>
<keyword evidence="5 11" id="KW-0472">Membrane</keyword>
<comment type="PTM">
    <text evidence="11">Is synthesized initially as an inactive proenzyme. Formation of the active enzyme involves a self-maturation process in which the active site pyruvoyl group is generated from an internal serine residue via an autocatalytic post-translational modification. Two non-identical subunits are generated from the proenzyme in this reaction, and the pyruvate is formed at the N-terminus of the alpha chain, which is derived from the carboxyl end of the proenzyme. The post-translation cleavage follows an unusual pathway, termed non-hydrolytic serinolysis, in which the side chain hydroxyl group of the serine supplies its oxygen atom to form the C-terminus of the beta chain, while the remainder of the serine residue undergoes an oxidative deamination to produce ammonia and the pyruvoyl prosthetic group on the alpha chain.</text>
</comment>
<evidence type="ECO:0000256" key="6">
    <source>
        <dbReference type="ARBA" id="ARBA00023145"/>
    </source>
</evidence>
<reference evidence="13" key="1">
    <citation type="submission" date="2020-07" db="EMBL/GenBank/DDBJ databases">
        <title>Huge and variable diversity of episymbiotic CPR bacteria and DPANN archaea in groundwater ecosystems.</title>
        <authorList>
            <person name="He C.Y."/>
            <person name="Keren R."/>
            <person name="Whittaker M."/>
            <person name="Farag I.F."/>
            <person name="Doudna J."/>
            <person name="Cate J.H.D."/>
            <person name="Banfield J.F."/>
        </authorList>
    </citation>
    <scope>NUCLEOTIDE SEQUENCE</scope>
    <source>
        <strain evidence="13">NC_groundwater_1664_Pr3_B-0.1um_52_9</strain>
    </source>
</reference>
<evidence type="ECO:0000256" key="11">
    <source>
        <dbReference type="HAMAP-Rule" id="MF_00664"/>
    </source>
</evidence>
<dbReference type="InterPro" id="IPR003817">
    <property type="entry name" value="PS_Dcarbxylase"/>
</dbReference>
<feature type="transmembrane region" description="Helical" evidence="12">
    <location>
        <begin position="27"/>
        <end position="52"/>
    </location>
</feature>
<dbReference type="EC" id="4.1.1.65" evidence="11"/>
<proteinExistence type="inferred from homology"/>
<comment type="function">
    <text evidence="11">Catalyzes the formation of phosphatidylethanolamine (PtdEtn) from phosphatidylserine (PtdSer).</text>
</comment>
<evidence type="ECO:0000313" key="14">
    <source>
        <dbReference type="Proteomes" id="UP000807825"/>
    </source>
</evidence>
<dbReference type="AlphaFoldDB" id="A0A9D6V042"/>
<feature type="active site" description="Schiff-base intermediate with substrate; via pyruvic acid" evidence="11">
    <location>
        <position position="186"/>
    </location>
</feature>
<evidence type="ECO:0000256" key="12">
    <source>
        <dbReference type="SAM" id="Phobius"/>
    </source>
</evidence>
<dbReference type="InterPro" id="IPR033175">
    <property type="entry name" value="PSD-A"/>
</dbReference>
<comment type="pathway">
    <text evidence="11">Phospholipid metabolism; phosphatidylethanolamine biosynthesis; phosphatidylethanolamine from CDP-diacylglycerol: step 2/2.</text>
</comment>
<comment type="subunit">
    <text evidence="11">Heterodimer of a large membrane-associated beta subunit and a small pyruvoyl-containing alpha subunit.</text>
</comment>
<keyword evidence="10 11" id="KW-0670">Pyruvate</keyword>
<feature type="chain" id="PRO_5039767837" description="Phosphatidylserine decarboxylase beta chain" evidence="11">
    <location>
        <begin position="1"/>
        <end position="185"/>
    </location>
</feature>
<keyword evidence="6 11" id="KW-0865">Zymogen</keyword>
<comment type="subcellular location">
    <subcellularLocation>
        <location evidence="11">Cell membrane</location>
        <topology evidence="11">Peripheral membrane protein</topology>
    </subcellularLocation>
</comment>
<gene>
    <name evidence="11" type="primary">psd</name>
    <name evidence="13" type="ORF">HY912_02200</name>
</gene>
<comment type="similarity">
    <text evidence="11">Belongs to the phosphatidylserine decarboxylase family. PSD-A subfamily.</text>
</comment>
<comment type="catalytic activity">
    <reaction evidence="11">
        <text>a 1,2-diacyl-sn-glycero-3-phospho-L-serine + H(+) = a 1,2-diacyl-sn-glycero-3-phosphoethanolamine + CO2</text>
        <dbReference type="Rhea" id="RHEA:20828"/>
        <dbReference type="ChEBI" id="CHEBI:15378"/>
        <dbReference type="ChEBI" id="CHEBI:16526"/>
        <dbReference type="ChEBI" id="CHEBI:57262"/>
        <dbReference type="ChEBI" id="CHEBI:64612"/>
        <dbReference type="EC" id="4.1.1.65"/>
    </reaction>
</comment>
<evidence type="ECO:0000256" key="4">
    <source>
        <dbReference type="ARBA" id="ARBA00023098"/>
    </source>
</evidence>
<evidence type="ECO:0000256" key="8">
    <source>
        <dbReference type="ARBA" id="ARBA00023239"/>
    </source>
</evidence>
<evidence type="ECO:0000256" key="7">
    <source>
        <dbReference type="ARBA" id="ARBA00023209"/>
    </source>
</evidence>
<sequence length="217" mass="24011">MICKAGHYEPIAREGYVFFVPIAVLSFVLWLFGCSWSSLGFLLISAGVAAFFRNPNRFPPEGDALVLSPADGKVVQIVEDAHSDNLPGVSLKRISIFMSVFNVHVNRWPLSGTVQRVQHFSGRFLDAREPDASKVNEHNSVVLQTQEGDIEVVQIAGLIARRIACWVSEGDRVQRGDRFGLIRFGSRLDVYLPPGFSFEVPIGARVRAGETIIAKKN</sequence>
<evidence type="ECO:0000313" key="13">
    <source>
        <dbReference type="EMBL" id="MBI5248283.1"/>
    </source>
</evidence>
<evidence type="ECO:0000256" key="5">
    <source>
        <dbReference type="ARBA" id="ARBA00023136"/>
    </source>
</evidence>
<keyword evidence="3 11" id="KW-0210">Decarboxylase</keyword>
<organism evidence="13 14">
    <name type="scientific">Desulfomonile tiedjei</name>
    <dbReference type="NCBI Taxonomy" id="2358"/>
    <lineage>
        <taxon>Bacteria</taxon>
        <taxon>Pseudomonadati</taxon>
        <taxon>Thermodesulfobacteriota</taxon>
        <taxon>Desulfomonilia</taxon>
        <taxon>Desulfomonilales</taxon>
        <taxon>Desulfomonilaceae</taxon>
        <taxon>Desulfomonile</taxon>
    </lineage>
</organism>
<dbReference type="GO" id="GO:0005886">
    <property type="term" value="C:plasma membrane"/>
    <property type="evidence" value="ECO:0007669"/>
    <property type="project" value="UniProtKB-SubCell"/>
</dbReference>
<keyword evidence="1 11" id="KW-1003">Cell membrane</keyword>
<comment type="caution">
    <text evidence="13">The sequence shown here is derived from an EMBL/GenBank/DDBJ whole genome shotgun (WGS) entry which is preliminary data.</text>
</comment>
<dbReference type="NCBIfam" id="NF003685">
    <property type="entry name" value="PRK05305.2-5"/>
    <property type="match status" value="1"/>
</dbReference>